<evidence type="ECO:0000256" key="5">
    <source>
        <dbReference type="SAM" id="Phobius"/>
    </source>
</evidence>
<dbReference type="GO" id="GO:0022857">
    <property type="term" value="F:transmembrane transporter activity"/>
    <property type="evidence" value="ECO:0007669"/>
    <property type="project" value="InterPro"/>
</dbReference>
<evidence type="ECO:0000256" key="4">
    <source>
        <dbReference type="ARBA" id="ARBA00023136"/>
    </source>
</evidence>
<dbReference type="CDD" id="cd17323">
    <property type="entry name" value="MFS_Tpo1_MDR_like"/>
    <property type="match status" value="1"/>
</dbReference>
<feature type="transmembrane region" description="Helical" evidence="5">
    <location>
        <begin position="286"/>
        <end position="313"/>
    </location>
</feature>
<sequence length="505" mass="56496">MHAKTENHRETAPNQIKARQYMIHDMEKSAVTDPSSRAWVTWDGPDDCFNPRNWTTRRKWLVTLVASTFSFIAPLSSSMISPALPTIVVELHVDSGITTMMIVSIYVLGFALGPLYLGPLSELYGRKRVLEVSNILFLVFNTACGGCSTVPQLVIFRFLSGIGGSASLSAGGGMLTDLWDNEQRGKAMGIYTLMPLLGPALGPIIAGFIVKYAKSWRWCFYAVSIGGVLVQFVSGVLLKETYPRVILARKAERLHRETGDLKLTTKWEAEDQSLLQRMWQAFKRPIIMIATQPILQCIAVYQAFLYGLIYLVLSTFPRLWTEKYHQEVHIGGLNYVAVGFGFFVGAQVGTRLQDRIYMYLKQRNGGVGYPEFRIPLIWPGSLLVPIGIIIYAWTSEFTVFWLWPDVGIFILCASMILCFQCMQTYLVEAYTTYSASALAASTILRSLAGFGFPLFATDLYHNLGWGWGNSILAAVACVLGWPAGYMFWKYGKAMRKRSPFAAGEE</sequence>
<evidence type="ECO:0000259" key="6">
    <source>
        <dbReference type="PROSITE" id="PS50850"/>
    </source>
</evidence>
<dbReference type="PROSITE" id="PS50850">
    <property type="entry name" value="MFS"/>
    <property type="match status" value="1"/>
</dbReference>
<evidence type="ECO:0000256" key="2">
    <source>
        <dbReference type="ARBA" id="ARBA00022692"/>
    </source>
</evidence>
<keyword evidence="4 5" id="KW-0472">Membrane</keyword>
<dbReference type="GO" id="GO:0042908">
    <property type="term" value="P:xenobiotic transport"/>
    <property type="evidence" value="ECO:0007669"/>
    <property type="project" value="UniProtKB-ARBA"/>
</dbReference>
<dbReference type="InterPro" id="IPR036259">
    <property type="entry name" value="MFS_trans_sf"/>
</dbReference>
<name>A0A2V1DM63_9PLEO</name>
<dbReference type="PANTHER" id="PTHR23502">
    <property type="entry name" value="MAJOR FACILITATOR SUPERFAMILY"/>
    <property type="match status" value="1"/>
</dbReference>
<dbReference type="InterPro" id="IPR020846">
    <property type="entry name" value="MFS_dom"/>
</dbReference>
<feature type="transmembrane region" description="Helical" evidence="5">
    <location>
        <begin position="431"/>
        <end position="455"/>
    </location>
</feature>
<keyword evidence="2 5" id="KW-0812">Transmembrane</keyword>
<evidence type="ECO:0000256" key="1">
    <source>
        <dbReference type="ARBA" id="ARBA00004141"/>
    </source>
</evidence>
<dbReference type="AlphaFoldDB" id="A0A2V1DM63"/>
<dbReference type="SUPFAM" id="SSF103473">
    <property type="entry name" value="MFS general substrate transporter"/>
    <property type="match status" value="1"/>
</dbReference>
<proteinExistence type="predicted"/>
<dbReference type="GO" id="GO:0016020">
    <property type="term" value="C:membrane"/>
    <property type="evidence" value="ECO:0007669"/>
    <property type="project" value="UniProtKB-SubCell"/>
</dbReference>
<dbReference type="GO" id="GO:0140115">
    <property type="term" value="P:export across plasma membrane"/>
    <property type="evidence" value="ECO:0007669"/>
    <property type="project" value="UniProtKB-ARBA"/>
</dbReference>
<feature type="transmembrane region" description="Helical" evidence="5">
    <location>
        <begin position="129"/>
        <end position="148"/>
    </location>
</feature>
<evidence type="ECO:0000256" key="3">
    <source>
        <dbReference type="ARBA" id="ARBA00022989"/>
    </source>
</evidence>
<reference evidence="7 8" key="1">
    <citation type="journal article" date="2018" name="Sci. Rep.">
        <title>Comparative genomics provides insights into the lifestyle and reveals functional heterogeneity of dark septate endophytic fungi.</title>
        <authorList>
            <person name="Knapp D.G."/>
            <person name="Nemeth J.B."/>
            <person name="Barry K."/>
            <person name="Hainaut M."/>
            <person name="Henrissat B."/>
            <person name="Johnson J."/>
            <person name="Kuo A."/>
            <person name="Lim J.H.P."/>
            <person name="Lipzen A."/>
            <person name="Nolan M."/>
            <person name="Ohm R.A."/>
            <person name="Tamas L."/>
            <person name="Grigoriev I.V."/>
            <person name="Spatafora J.W."/>
            <person name="Nagy L.G."/>
            <person name="Kovacs G.M."/>
        </authorList>
    </citation>
    <scope>NUCLEOTIDE SEQUENCE [LARGE SCALE GENOMIC DNA]</scope>
    <source>
        <strain evidence="7 8">DSE2036</strain>
    </source>
</reference>
<dbReference type="FunFam" id="1.20.1250.20:FF:000011">
    <property type="entry name" value="MFS multidrug transporter, putative"/>
    <property type="match status" value="1"/>
</dbReference>
<dbReference type="Pfam" id="PF07690">
    <property type="entry name" value="MFS_1"/>
    <property type="match status" value="1"/>
</dbReference>
<dbReference type="Gene3D" id="1.20.1250.20">
    <property type="entry name" value="MFS general substrate transporter like domains"/>
    <property type="match status" value="1"/>
</dbReference>
<dbReference type="OrthoDB" id="6770063at2759"/>
<feature type="transmembrane region" description="Helical" evidence="5">
    <location>
        <begin position="96"/>
        <end position="117"/>
    </location>
</feature>
<feature type="domain" description="Major facilitator superfamily (MFS) profile" evidence="6">
    <location>
        <begin position="62"/>
        <end position="492"/>
    </location>
</feature>
<organism evidence="7 8">
    <name type="scientific">Periconia macrospinosa</name>
    <dbReference type="NCBI Taxonomy" id="97972"/>
    <lineage>
        <taxon>Eukaryota</taxon>
        <taxon>Fungi</taxon>
        <taxon>Dikarya</taxon>
        <taxon>Ascomycota</taxon>
        <taxon>Pezizomycotina</taxon>
        <taxon>Dothideomycetes</taxon>
        <taxon>Pleosporomycetidae</taxon>
        <taxon>Pleosporales</taxon>
        <taxon>Massarineae</taxon>
        <taxon>Periconiaceae</taxon>
        <taxon>Periconia</taxon>
    </lineage>
</organism>
<feature type="transmembrane region" description="Helical" evidence="5">
    <location>
        <begin position="372"/>
        <end position="394"/>
    </location>
</feature>
<dbReference type="InterPro" id="IPR011701">
    <property type="entry name" value="MFS"/>
</dbReference>
<keyword evidence="3 5" id="KW-1133">Transmembrane helix</keyword>
<evidence type="ECO:0000313" key="8">
    <source>
        <dbReference type="Proteomes" id="UP000244855"/>
    </source>
</evidence>
<feature type="transmembrane region" description="Helical" evidence="5">
    <location>
        <begin position="333"/>
        <end position="352"/>
    </location>
</feature>
<dbReference type="Proteomes" id="UP000244855">
    <property type="component" value="Unassembled WGS sequence"/>
</dbReference>
<evidence type="ECO:0000313" key="7">
    <source>
        <dbReference type="EMBL" id="PVH99190.1"/>
    </source>
</evidence>
<feature type="transmembrane region" description="Helical" evidence="5">
    <location>
        <begin position="60"/>
        <end position="84"/>
    </location>
</feature>
<protein>
    <submittedName>
        <fullName evidence="7">MFS general substrate transporter</fullName>
    </submittedName>
</protein>
<dbReference type="PROSITE" id="PS00216">
    <property type="entry name" value="SUGAR_TRANSPORT_1"/>
    <property type="match status" value="1"/>
</dbReference>
<gene>
    <name evidence="7" type="ORF">DM02DRAFT_712067</name>
</gene>
<comment type="subcellular location">
    <subcellularLocation>
        <location evidence="1">Membrane</location>
        <topology evidence="1">Multi-pass membrane protein</topology>
    </subcellularLocation>
</comment>
<accession>A0A2V1DM63</accession>
<feature type="transmembrane region" description="Helical" evidence="5">
    <location>
        <begin position="188"/>
        <end position="209"/>
    </location>
</feature>
<keyword evidence="8" id="KW-1185">Reference proteome</keyword>
<feature type="transmembrane region" description="Helical" evidence="5">
    <location>
        <begin position="467"/>
        <end position="488"/>
    </location>
</feature>
<dbReference type="PANTHER" id="PTHR23502:SF60">
    <property type="entry name" value="MAJOR FACILITATOR SUPERFAMILY (MFS) PROFILE DOMAIN-CONTAINING PROTEIN-RELATED"/>
    <property type="match status" value="1"/>
</dbReference>
<dbReference type="STRING" id="97972.A0A2V1DM63"/>
<feature type="transmembrane region" description="Helical" evidence="5">
    <location>
        <begin position="400"/>
        <end position="419"/>
    </location>
</feature>
<dbReference type="InterPro" id="IPR005829">
    <property type="entry name" value="Sugar_transporter_CS"/>
</dbReference>
<dbReference type="EMBL" id="KZ805397">
    <property type="protein sequence ID" value="PVH99190.1"/>
    <property type="molecule type" value="Genomic_DNA"/>
</dbReference>